<protein>
    <submittedName>
        <fullName evidence="3">Uncharacterized protein</fullName>
    </submittedName>
</protein>
<organism evidence="3 4">
    <name type="scientific">Smittium culicis</name>
    <dbReference type="NCBI Taxonomy" id="133412"/>
    <lineage>
        <taxon>Eukaryota</taxon>
        <taxon>Fungi</taxon>
        <taxon>Fungi incertae sedis</taxon>
        <taxon>Zoopagomycota</taxon>
        <taxon>Kickxellomycotina</taxon>
        <taxon>Harpellomycetes</taxon>
        <taxon>Harpellales</taxon>
        <taxon>Legeriomycetaceae</taxon>
        <taxon>Smittium</taxon>
    </lineage>
</organism>
<reference evidence="4" key="1">
    <citation type="submission" date="2017-01" db="EMBL/GenBank/DDBJ databases">
        <authorList>
            <person name="Wang Y."/>
            <person name="White M."/>
            <person name="Kvist S."/>
            <person name="Moncalvo J.-M."/>
        </authorList>
    </citation>
    <scope>NUCLEOTIDE SEQUENCE [LARGE SCALE GENOMIC DNA]</scope>
    <source>
        <strain evidence="4">ID-206-W2</strain>
    </source>
</reference>
<keyword evidence="4" id="KW-1185">Reference proteome</keyword>
<dbReference type="PANTHER" id="PTHR12264:SF21">
    <property type="entry name" value="TRANSCRIPTION INITIATION FACTOR TFIID SUBUNIT 12"/>
    <property type="match status" value="1"/>
</dbReference>
<gene>
    <name evidence="3" type="ORF">AYI69_g5886</name>
</gene>
<proteinExistence type="predicted"/>
<evidence type="ECO:0000256" key="1">
    <source>
        <dbReference type="SAM" id="Coils"/>
    </source>
</evidence>
<sequence>MIPQLELPGSSKKQDEPSIKGEKSESRIETSINSELENQNVSSGNLESANLNPKKEKTSNKSRKSVFGESNISLTKTKITQANALLARQKRLLDKSVSLIKNKESLEQIEAKKIQDSKDNADSSSLKNDQNSLLQKSDSGALQAANGDSDSDTTISQLNEAVSNVQTRLLQLKTELDDTKDDEKSRNLLREEIDKLNYFLFQVSGFVASSSIPLDTKEPSLVSSKLNTSTDTTFRAQTPKPASSGDLGLQTKTKSQSLRTGSTNIDSPSLGLYRQDSNSQTTAVSLSGPISQVIGQSSRLGLANAPPSESLIENENSLRILSKRKIQELVSEIDPNERLEPEVEDVSILPHK</sequence>
<comment type="caution">
    <text evidence="3">The sequence shown here is derived from an EMBL/GenBank/DDBJ whole genome shotgun (WGS) entry which is preliminary data.</text>
</comment>
<feature type="compositionally biased region" description="Polar residues" evidence="2">
    <location>
        <begin position="250"/>
        <end position="267"/>
    </location>
</feature>
<feature type="region of interest" description="Disordered" evidence="2">
    <location>
        <begin position="222"/>
        <end position="276"/>
    </location>
</feature>
<dbReference type="AlphaFoldDB" id="A0A1R1Y2S7"/>
<feature type="compositionally biased region" description="Polar residues" evidence="2">
    <location>
        <begin position="29"/>
        <end position="51"/>
    </location>
</feature>
<dbReference type="InterPro" id="IPR037794">
    <property type="entry name" value="TAF12"/>
</dbReference>
<dbReference type="GO" id="GO:0017025">
    <property type="term" value="F:TBP-class protein binding"/>
    <property type="evidence" value="ECO:0007669"/>
    <property type="project" value="TreeGrafter"/>
</dbReference>
<dbReference type="PANTHER" id="PTHR12264">
    <property type="entry name" value="TRANSCRIPTION INITIATION FACTOR TFIID SUBUNIT 12"/>
    <property type="match status" value="1"/>
</dbReference>
<feature type="compositionally biased region" description="Polar residues" evidence="2">
    <location>
        <begin position="222"/>
        <end position="236"/>
    </location>
</feature>
<dbReference type="GO" id="GO:0003677">
    <property type="term" value="F:DNA binding"/>
    <property type="evidence" value="ECO:0007669"/>
    <property type="project" value="TreeGrafter"/>
</dbReference>
<name>A0A1R1Y2S7_9FUNG</name>
<dbReference type="OrthoDB" id="5566187at2759"/>
<evidence type="ECO:0000313" key="3">
    <source>
        <dbReference type="EMBL" id="OMJ21277.1"/>
    </source>
</evidence>
<feature type="region of interest" description="Disordered" evidence="2">
    <location>
        <begin position="1"/>
        <end position="65"/>
    </location>
</feature>
<evidence type="ECO:0000313" key="4">
    <source>
        <dbReference type="Proteomes" id="UP000187429"/>
    </source>
</evidence>
<dbReference type="GO" id="GO:0005669">
    <property type="term" value="C:transcription factor TFIID complex"/>
    <property type="evidence" value="ECO:0007669"/>
    <property type="project" value="InterPro"/>
</dbReference>
<dbReference type="Gene3D" id="1.10.20.10">
    <property type="entry name" value="Histone, subunit A"/>
    <property type="match status" value="1"/>
</dbReference>
<feature type="compositionally biased region" description="Basic and acidic residues" evidence="2">
    <location>
        <begin position="12"/>
        <end position="28"/>
    </location>
</feature>
<accession>A0A1R1Y2S7</accession>
<dbReference type="EMBL" id="LSSM01002549">
    <property type="protein sequence ID" value="OMJ21277.1"/>
    <property type="molecule type" value="Genomic_DNA"/>
</dbReference>
<dbReference type="Proteomes" id="UP000187429">
    <property type="component" value="Unassembled WGS sequence"/>
</dbReference>
<dbReference type="GO" id="GO:0000124">
    <property type="term" value="C:SAGA complex"/>
    <property type="evidence" value="ECO:0007669"/>
    <property type="project" value="InterPro"/>
</dbReference>
<dbReference type="GO" id="GO:0046982">
    <property type="term" value="F:protein heterodimerization activity"/>
    <property type="evidence" value="ECO:0007669"/>
    <property type="project" value="InterPro"/>
</dbReference>
<dbReference type="GO" id="GO:0051123">
    <property type="term" value="P:RNA polymerase II preinitiation complex assembly"/>
    <property type="evidence" value="ECO:0007669"/>
    <property type="project" value="TreeGrafter"/>
</dbReference>
<keyword evidence="1" id="KW-0175">Coiled coil</keyword>
<dbReference type="InterPro" id="IPR009072">
    <property type="entry name" value="Histone-fold"/>
</dbReference>
<evidence type="ECO:0000256" key="2">
    <source>
        <dbReference type="SAM" id="MobiDB-lite"/>
    </source>
</evidence>
<feature type="coiled-coil region" evidence="1">
    <location>
        <begin position="155"/>
        <end position="182"/>
    </location>
</feature>